<dbReference type="CDD" id="cd17546">
    <property type="entry name" value="REC_hyHK_CKI1_RcsC-like"/>
    <property type="match status" value="1"/>
</dbReference>
<reference evidence="16 17" key="1">
    <citation type="submission" date="2021-05" db="EMBL/GenBank/DDBJ databases">
        <title>A Polyphasic approach of four new species of the genus Ohtaekwangia: Ohtaekwangia histidinii sp. nov., Ohtaekwangia cretensis sp. nov., Ohtaekwangia indiensis sp. nov., Ohtaekwangia reichenbachii sp. nov. from diverse environment.</title>
        <authorList>
            <person name="Octaviana S."/>
        </authorList>
    </citation>
    <scope>NUCLEOTIDE SEQUENCE [LARGE SCALE GENOMIC DNA]</scope>
    <source>
        <strain evidence="16 17">PWU5</strain>
    </source>
</reference>
<evidence type="ECO:0000313" key="17">
    <source>
        <dbReference type="Proteomes" id="UP001319080"/>
    </source>
</evidence>
<dbReference type="InterPro" id="IPR003594">
    <property type="entry name" value="HATPase_dom"/>
</dbReference>
<evidence type="ECO:0000256" key="11">
    <source>
        <dbReference type="PROSITE-ProRule" id="PRU00169"/>
    </source>
</evidence>
<dbReference type="Proteomes" id="UP001319080">
    <property type="component" value="Unassembled WGS sequence"/>
</dbReference>
<organism evidence="16 17">
    <name type="scientific">Dawidia cretensis</name>
    <dbReference type="NCBI Taxonomy" id="2782350"/>
    <lineage>
        <taxon>Bacteria</taxon>
        <taxon>Pseudomonadati</taxon>
        <taxon>Bacteroidota</taxon>
        <taxon>Cytophagia</taxon>
        <taxon>Cytophagales</taxon>
        <taxon>Chryseotaleaceae</taxon>
        <taxon>Dawidia</taxon>
    </lineage>
</organism>
<dbReference type="SMART" id="SM00387">
    <property type="entry name" value="HATPase_c"/>
    <property type="match status" value="1"/>
</dbReference>
<dbReference type="SUPFAM" id="SSF55874">
    <property type="entry name" value="ATPase domain of HSP90 chaperone/DNA topoisomerase II/histidine kinase"/>
    <property type="match status" value="1"/>
</dbReference>
<dbReference type="SUPFAM" id="SSF63829">
    <property type="entry name" value="Calcium-dependent phosphotriesterase"/>
    <property type="match status" value="3"/>
</dbReference>
<sequence>MKRKTLLIVLSVFLFFNVCGQNQRLVFHHITSEQGLSQNHGICIGQDHKGFMWFGTNNGLNKYDGEKITVYKNDSEDSSSLSNNMITAIYEDNDKNLWIGTRGGLNLYNRDMDTFTRFRLDPDHPESLVYTILEDSHNDLYIGTAEGVYVLNNEHKIVHLANIPTTCLYEDTQGNLWIGARALGLYLFDRKKKKFKHYEQTRISSIVEDHHGNLWIATWGNGLVLFDRKKEAFTLAYTHDFRRPESISADMIYSMYKDRKGNIWIGTENRGLNLFDPLTRTFEIYAHDVANRNSISNNTVSAIYEDRTGTLWFGVHRGGINYCNPRLEKFQHYQQEPCSAGLSHNNIKGFCEDTDGKIWIATDGGGVNLFNPSTNTFTYFRHDPKDPNTISSNVIICVYEDRQKNIWISAYLKGVTKYDRKTNKLTHYKHDPNDKSSLSHDNAWDIFEDSKANLWIGTHVGGLNLMDRASGRFAQYKFDANNEKSLSSNVVTAIYEDKKKNLWIGTDSGLNLFDPTSNSFTRFYSDDKPGSLSHNNILSIFEDQAGNLWVGTVNGLNLFDPQTATAQIFTTKNGFPNNVIQSIIEDDHANLWISTLEGIFKFNYKSNRVRNYQATDGLQGNEFIQNAALKTKDGKMMFGGNNGFNFFHPDSVKDNRDIPPVYVTGFQLFNKPVEISEDSPLKKHISEVKEITLSYKQSVFSFEFSVLNYISPEKNQYAYKMEGFDKEWIYAGTQNSATYTNLNPGEYVFKVKASNNDGFWNEQGTSVNIIIPPPFWLTWWFRTLAGLATIGGVLLFLRIRLNVITKQKAELDKQVKQRTAEVIEQKEALVEQAVNMQTLNGKLQAQTESLKSMNEMLQQQKKEIINKHEEAEAARQEAEKANHAKSIFLATMSHEIRTPMNGVIGMASLMAETSLTLEQREYTAIIQSSGENLLGVINDILDFSKIESGKMELEEKDFDLRTCIEEVLDMFASKASTIGLDLIYQMDPDVPDQIIGDSLRLRQVLLNLVGNAIKFTHQGEIFLGVHLHKRANALLTLGFDIRDTGIGIPEDKLNRLFKAFSQVDASTTRKYGGTGLGLAITEKLVELMGGQIWIESTVGKGTTFFFTLSTKLSEKPAQTYVYHDMASVEGKKVLVVDDNQTNRSILKNQLEHWKLRPTLAFSAKQALEILSQSPGFDLVLTDMQMPETDGLQLGNSIHELYPALPVILMSSIGDERNEKYHAIFSVILSKPVKQSVLSKSILISLHKYDTSAADKKTGQKLHSDFAKQYPLHILIADDNPINQKLAIRVLAKLGYQADVVSNGKEVIEAFIKMKYDLILMDIQMPEMDGLEATQKIRTLSGTQPLIIAMTANAMQGDREMCLQAGMDDYISKPINLDQLVSTLEKWAQTLQK</sequence>
<dbReference type="Gene3D" id="2.130.10.10">
    <property type="entry name" value="YVTN repeat-like/Quinoprotein amine dehydrogenase"/>
    <property type="match status" value="2"/>
</dbReference>
<dbReference type="RefSeq" id="WP_254085612.1">
    <property type="nucleotide sequence ID" value="NZ_JAHESE010000018.1"/>
</dbReference>
<keyword evidence="12" id="KW-0175">Coiled coil</keyword>
<dbReference type="InterPro" id="IPR036097">
    <property type="entry name" value="HisK_dim/P_sf"/>
</dbReference>
<dbReference type="Gene3D" id="2.60.40.10">
    <property type="entry name" value="Immunoglobulins"/>
    <property type="match status" value="1"/>
</dbReference>
<keyword evidence="3 11" id="KW-0597">Phosphoprotein</keyword>
<dbReference type="SUPFAM" id="SSF47384">
    <property type="entry name" value="Homodimeric domain of signal transducing histidine kinase"/>
    <property type="match status" value="1"/>
</dbReference>
<dbReference type="PROSITE" id="PS50109">
    <property type="entry name" value="HIS_KIN"/>
    <property type="match status" value="1"/>
</dbReference>
<dbReference type="CDD" id="cd16922">
    <property type="entry name" value="HATPase_EvgS-ArcB-TorS-like"/>
    <property type="match status" value="1"/>
</dbReference>
<evidence type="ECO:0000256" key="4">
    <source>
        <dbReference type="ARBA" id="ARBA00022679"/>
    </source>
</evidence>
<evidence type="ECO:0000256" key="12">
    <source>
        <dbReference type="SAM" id="Coils"/>
    </source>
</evidence>
<dbReference type="Pfam" id="PF07494">
    <property type="entry name" value="Reg_prop"/>
    <property type="match status" value="9"/>
</dbReference>
<dbReference type="InterPro" id="IPR001789">
    <property type="entry name" value="Sig_transdc_resp-reg_receiver"/>
</dbReference>
<proteinExistence type="predicted"/>
<dbReference type="Pfam" id="PF07495">
    <property type="entry name" value="Y_Y_Y"/>
    <property type="match status" value="1"/>
</dbReference>
<dbReference type="Pfam" id="PF02518">
    <property type="entry name" value="HATPase_c"/>
    <property type="match status" value="1"/>
</dbReference>
<dbReference type="InterPro" id="IPR004358">
    <property type="entry name" value="Sig_transdc_His_kin-like_C"/>
</dbReference>
<dbReference type="FunFam" id="1.10.287.130:FF:000002">
    <property type="entry name" value="Two-component osmosensing histidine kinase"/>
    <property type="match status" value="1"/>
</dbReference>
<dbReference type="CDD" id="cd00156">
    <property type="entry name" value="REC"/>
    <property type="match status" value="1"/>
</dbReference>
<feature type="domain" description="Histidine kinase" evidence="14">
    <location>
        <begin position="891"/>
        <end position="1112"/>
    </location>
</feature>
<feature type="coiled-coil region" evidence="12">
    <location>
        <begin position="806"/>
        <end position="884"/>
    </location>
</feature>
<dbReference type="GO" id="GO:0000155">
    <property type="term" value="F:phosphorelay sensor kinase activity"/>
    <property type="evidence" value="ECO:0007669"/>
    <property type="project" value="InterPro"/>
</dbReference>
<feature type="modified residue" description="4-aspartylphosphate" evidence="11">
    <location>
        <position position="1321"/>
    </location>
</feature>
<dbReference type="SMART" id="SM00448">
    <property type="entry name" value="REC"/>
    <property type="match status" value="2"/>
</dbReference>
<feature type="domain" description="Response regulatory" evidence="15">
    <location>
        <begin position="1272"/>
        <end position="1387"/>
    </location>
</feature>
<comment type="subunit">
    <text evidence="9">At low DSF concentrations, interacts with RpfF.</text>
</comment>
<accession>A0AAP2DZG8</accession>
<dbReference type="EMBL" id="JAHESE010000018">
    <property type="protein sequence ID" value="MBT1710035.1"/>
    <property type="molecule type" value="Genomic_DNA"/>
</dbReference>
<dbReference type="InterPro" id="IPR005467">
    <property type="entry name" value="His_kinase_dom"/>
</dbReference>
<dbReference type="Pfam" id="PF00072">
    <property type="entry name" value="Response_reg"/>
    <property type="match status" value="2"/>
</dbReference>
<keyword evidence="13" id="KW-0732">Signal</keyword>
<dbReference type="InterPro" id="IPR003661">
    <property type="entry name" value="HisK_dim/P_dom"/>
</dbReference>
<evidence type="ECO:0000256" key="2">
    <source>
        <dbReference type="ARBA" id="ARBA00012438"/>
    </source>
</evidence>
<dbReference type="FunFam" id="3.30.565.10:FF:000010">
    <property type="entry name" value="Sensor histidine kinase RcsC"/>
    <property type="match status" value="1"/>
</dbReference>
<dbReference type="PANTHER" id="PTHR45339">
    <property type="entry name" value="HYBRID SIGNAL TRANSDUCTION HISTIDINE KINASE J"/>
    <property type="match status" value="1"/>
</dbReference>
<dbReference type="InterPro" id="IPR011006">
    <property type="entry name" value="CheY-like_superfamily"/>
</dbReference>
<dbReference type="SMART" id="SM00388">
    <property type="entry name" value="HisKA"/>
    <property type="match status" value="1"/>
</dbReference>
<evidence type="ECO:0000259" key="14">
    <source>
        <dbReference type="PROSITE" id="PS50109"/>
    </source>
</evidence>
<keyword evidence="7" id="KW-0067">ATP-binding</keyword>
<dbReference type="SUPFAM" id="SSF52172">
    <property type="entry name" value="CheY-like"/>
    <property type="match status" value="2"/>
</dbReference>
<evidence type="ECO:0000256" key="6">
    <source>
        <dbReference type="ARBA" id="ARBA00022777"/>
    </source>
</evidence>
<dbReference type="InterPro" id="IPR013783">
    <property type="entry name" value="Ig-like_fold"/>
</dbReference>
<evidence type="ECO:0000256" key="3">
    <source>
        <dbReference type="ARBA" id="ARBA00022553"/>
    </source>
</evidence>
<keyword evidence="5" id="KW-0547">Nucleotide-binding</keyword>
<feature type="signal peptide" evidence="13">
    <location>
        <begin position="1"/>
        <end position="20"/>
    </location>
</feature>
<evidence type="ECO:0000256" key="8">
    <source>
        <dbReference type="ARBA" id="ARBA00023012"/>
    </source>
</evidence>
<comment type="catalytic activity">
    <reaction evidence="1">
        <text>ATP + protein L-histidine = ADP + protein N-phospho-L-histidine.</text>
        <dbReference type="EC" id="2.7.13.3"/>
    </reaction>
</comment>
<protein>
    <recommendedName>
        <fullName evidence="10">Sensory/regulatory protein RpfC</fullName>
        <ecNumber evidence="2">2.7.13.3</ecNumber>
    </recommendedName>
</protein>
<dbReference type="Gene3D" id="3.40.50.2300">
    <property type="match status" value="2"/>
</dbReference>
<keyword evidence="8" id="KW-0902">Two-component regulatory system</keyword>
<evidence type="ECO:0000259" key="15">
    <source>
        <dbReference type="PROSITE" id="PS50110"/>
    </source>
</evidence>
<feature type="modified residue" description="4-aspartylphosphate" evidence="11">
    <location>
        <position position="1182"/>
    </location>
</feature>
<feature type="chain" id="PRO_5042818760" description="Sensory/regulatory protein RpfC" evidence="13">
    <location>
        <begin position="21"/>
        <end position="1392"/>
    </location>
</feature>
<keyword evidence="6" id="KW-0418">Kinase</keyword>
<evidence type="ECO:0000256" key="5">
    <source>
        <dbReference type="ARBA" id="ARBA00022741"/>
    </source>
</evidence>
<dbReference type="PROSITE" id="PS50110">
    <property type="entry name" value="RESPONSE_REGULATORY"/>
    <property type="match status" value="2"/>
</dbReference>
<evidence type="ECO:0000256" key="13">
    <source>
        <dbReference type="SAM" id="SignalP"/>
    </source>
</evidence>
<dbReference type="GO" id="GO:0005524">
    <property type="term" value="F:ATP binding"/>
    <property type="evidence" value="ECO:0007669"/>
    <property type="project" value="UniProtKB-KW"/>
</dbReference>
<dbReference type="Gene3D" id="3.30.565.10">
    <property type="entry name" value="Histidine kinase-like ATPase, C-terminal domain"/>
    <property type="match status" value="1"/>
</dbReference>
<dbReference type="InterPro" id="IPR015943">
    <property type="entry name" value="WD40/YVTN_repeat-like_dom_sf"/>
</dbReference>
<dbReference type="Gene3D" id="1.10.287.130">
    <property type="match status" value="1"/>
</dbReference>
<evidence type="ECO:0000313" key="16">
    <source>
        <dbReference type="EMBL" id="MBT1710035.1"/>
    </source>
</evidence>
<dbReference type="InterPro" id="IPR011110">
    <property type="entry name" value="Reg_prop"/>
</dbReference>
<evidence type="ECO:0000256" key="1">
    <source>
        <dbReference type="ARBA" id="ARBA00000085"/>
    </source>
</evidence>
<dbReference type="CDD" id="cd00082">
    <property type="entry name" value="HisKA"/>
    <property type="match status" value="1"/>
</dbReference>
<dbReference type="InterPro" id="IPR011123">
    <property type="entry name" value="Y_Y_Y"/>
</dbReference>
<dbReference type="FunFam" id="2.60.40.10:FF:000791">
    <property type="entry name" value="Two-component system sensor histidine kinase/response regulator"/>
    <property type="match status" value="1"/>
</dbReference>
<dbReference type="PRINTS" id="PR00344">
    <property type="entry name" value="BCTRLSENSOR"/>
</dbReference>
<dbReference type="InterPro" id="IPR036890">
    <property type="entry name" value="HATPase_C_sf"/>
</dbReference>
<dbReference type="PANTHER" id="PTHR45339:SF1">
    <property type="entry name" value="HYBRID SIGNAL TRANSDUCTION HISTIDINE KINASE J"/>
    <property type="match status" value="1"/>
</dbReference>
<name>A0AAP2DZG8_9BACT</name>
<comment type="caution">
    <text evidence="16">The sequence shown here is derived from an EMBL/GenBank/DDBJ whole genome shotgun (WGS) entry which is preliminary data.</text>
</comment>
<dbReference type="EC" id="2.7.13.3" evidence="2"/>
<feature type="domain" description="Response regulatory" evidence="15">
    <location>
        <begin position="1132"/>
        <end position="1245"/>
    </location>
</feature>
<keyword evidence="17" id="KW-1185">Reference proteome</keyword>
<evidence type="ECO:0000256" key="7">
    <source>
        <dbReference type="ARBA" id="ARBA00022840"/>
    </source>
</evidence>
<dbReference type="Pfam" id="PF00512">
    <property type="entry name" value="HisKA"/>
    <property type="match status" value="1"/>
</dbReference>
<evidence type="ECO:0000256" key="10">
    <source>
        <dbReference type="ARBA" id="ARBA00068150"/>
    </source>
</evidence>
<evidence type="ECO:0000256" key="9">
    <source>
        <dbReference type="ARBA" id="ARBA00064003"/>
    </source>
</evidence>
<keyword evidence="4" id="KW-0808">Transferase</keyword>
<gene>
    <name evidence="16" type="ORF">KK062_17445</name>
</gene>